<name>A0A5S4WFD2_9BRAD</name>
<feature type="transmembrane region" description="Helical" evidence="1">
    <location>
        <begin position="28"/>
        <end position="53"/>
    </location>
</feature>
<evidence type="ECO:0000256" key="1">
    <source>
        <dbReference type="SAM" id="Phobius"/>
    </source>
</evidence>
<comment type="caution">
    <text evidence="2">The sequence shown here is derived from an EMBL/GenBank/DDBJ whole genome shotgun (WGS) entry which is preliminary data.</text>
</comment>
<reference evidence="2 3" key="1">
    <citation type="submission" date="2019-08" db="EMBL/GenBank/DDBJ databases">
        <title>Bradyrhizobium hipponensis sp. nov., a rhizobium isolated from a Lupinus angustifolius root nodule in Tunisia.</title>
        <authorList>
            <person name="Off K."/>
            <person name="Rejili M."/>
            <person name="Mars M."/>
            <person name="Brachmann A."/>
            <person name="Marin M."/>
        </authorList>
    </citation>
    <scope>NUCLEOTIDE SEQUENCE [LARGE SCALE GENOMIC DNA]</scope>
    <source>
        <strain evidence="2 3">CTAW11</strain>
    </source>
</reference>
<dbReference type="AlphaFoldDB" id="A0A5S4WFD2"/>
<keyword evidence="3" id="KW-1185">Reference proteome</keyword>
<dbReference type="EMBL" id="VSSR01000040">
    <property type="protein sequence ID" value="TYL80871.1"/>
    <property type="molecule type" value="Genomic_DNA"/>
</dbReference>
<protein>
    <recommendedName>
        <fullName evidence="4">Mll5186 protein</fullName>
    </recommendedName>
</protein>
<feature type="transmembrane region" description="Helical" evidence="1">
    <location>
        <begin position="65"/>
        <end position="90"/>
    </location>
</feature>
<sequence length="291" mass="30396">MTIEAPTLIEDEALTIPDQGQYLRWTPIVLGAFVATAFNFTLVTFGVAIGLGVSSTSPTWRDASIALSLLSGLYLILQALVSFGLGGYIAGRVRGDIDATSSAEGEMRDGLHGLAAWALAVLLGAVLAGIVSAAPVNRASSPTTLANNTVAEPLLSYELDRLLRSSRRSANADISAERAEAGRILMTSSSHNGVNGDDRTYLIQQIQALTSLSAGDSERRVDQALASSKTAIAHARRSTIVLAFSLAAATLLGAVSAWAAAVAGGRHRDGAPLPEWMAFADRLEPKRTAAP</sequence>
<gene>
    <name evidence="2" type="ORF">FXB38_23890</name>
</gene>
<keyword evidence="1" id="KW-0472">Membrane</keyword>
<organism evidence="2 3">
    <name type="scientific">Bradyrhizobium cytisi</name>
    <dbReference type="NCBI Taxonomy" id="515489"/>
    <lineage>
        <taxon>Bacteria</taxon>
        <taxon>Pseudomonadati</taxon>
        <taxon>Pseudomonadota</taxon>
        <taxon>Alphaproteobacteria</taxon>
        <taxon>Hyphomicrobiales</taxon>
        <taxon>Nitrobacteraceae</taxon>
        <taxon>Bradyrhizobium</taxon>
    </lineage>
</organism>
<dbReference type="OrthoDB" id="7032238at2"/>
<feature type="transmembrane region" description="Helical" evidence="1">
    <location>
        <begin position="110"/>
        <end position="131"/>
    </location>
</feature>
<evidence type="ECO:0000313" key="2">
    <source>
        <dbReference type="EMBL" id="TYL80871.1"/>
    </source>
</evidence>
<proteinExistence type="predicted"/>
<dbReference type="Proteomes" id="UP000324853">
    <property type="component" value="Unassembled WGS sequence"/>
</dbReference>
<keyword evidence="1" id="KW-0812">Transmembrane</keyword>
<evidence type="ECO:0008006" key="4">
    <source>
        <dbReference type="Google" id="ProtNLM"/>
    </source>
</evidence>
<evidence type="ECO:0000313" key="3">
    <source>
        <dbReference type="Proteomes" id="UP000324853"/>
    </source>
</evidence>
<dbReference type="RefSeq" id="WP_148753411.1">
    <property type="nucleotide sequence ID" value="NZ_VSSR01000040.1"/>
</dbReference>
<accession>A0A5S4WFD2</accession>
<feature type="transmembrane region" description="Helical" evidence="1">
    <location>
        <begin position="239"/>
        <end position="261"/>
    </location>
</feature>
<keyword evidence="1" id="KW-1133">Transmembrane helix</keyword>